<gene>
    <name evidence="2" type="ORF">A2994_03205</name>
</gene>
<feature type="transmembrane region" description="Helical" evidence="1">
    <location>
        <begin position="146"/>
        <end position="164"/>
    </location>
</feature>
<feature type="transmembrane region" description="Helical" evidence="1">
    <location>
        <begin position="170"/>
        <end position="189"/>
    </location>
</feature>
<name>A0A1F4PQ67_UNCK3</name>
<keyword evidence="1" id="KW-0472">Membrane</keyword>
<dbReference type="EMBL" id="METE01000001">
    <property type="protein sequence ID" value="OGB85736.1"/>
    <property type="molecule type" value="Genomic_DNA"/>
</dbReference>
<evidence type="ECO:0000256" key="1">
    <source>
        <dbReference type="SAM" id="Phobius"/>
    </source>
</evidence>
<feature type="transmembrane region" description="Helical" evidence="1">
    <location>
        <begin position="115"/>
        <end position="134"/>
    </location>
</feature>
<reference evidence="2 3" key="1">
    <citation type="journal article" date="2016" name="Nat. Commun.">
        <title>Thousands of microbial genomes shed light on interconnected biogeochemical processes in an aquifer system.</title>
        <authorList>
            <person name="Anantharaman K."/>
            <person name="Brown C.T."/>
            <person name="Hug L.A."/>
            <person name="Sharon I."/>
            <person name="Castelle C.J."/>
            <person name="Probst A.J."/>
            <person name="Thomas B.C."/>
            <person name="Singh A."/>
            <person name="Wilkins M.J."/>
            <person name="Karaoz U."/>
            <person name="Brodie E.L."/>
            <person name="Williams K.H."/>
            <person name="Hubbard S.S."/>
            <person name="Banfield J.F."/>
        </authorList>
    </citation>
    <scope>NUCLEOTIDE SEQUENCE [LARGE SCALE GENOMIC DNA]</scope>
</reference>
<evidence type="ECO:0000313" key="3">
    <source>
        <dbReference type="Proteomes" id="UP000179010"/>
    </source>
</evidence>
<comment type="caution">
    <text evidence="2">The sequence shown here is derived from an EMBL/GenBank/DDBJ whole genome shotgun (WGS) entry which is preliminary data.</text>
</comment>
<sequence length="193" mass="21643">MNTLSVVLSCIIPFVHFSAFIIYYRAVARGQSTLYTAMWVLTIVSSILNGVTYLAMTRSLVMSATPVTNAVAVCGVLIIGWRYRKFRPFQTLDWVVLGIGSVVIGLWITSGNASYANLLLQLALMLAIIPAYAGVWQGERENPWPWALWSVSHIINLSILFMLWNDSYNAFVSPILYIIANTGMVMLIMRRRS</sequence>
<dbReference type="AlphaFoldDB" id="A0A1F4PQ67"/>
<proteinExistence type="predicted"/>
<feature type="transmembrane region" description="Helical" evidence="1">
    <location>
        <begin position="6"/>
        <end position="24"/>
    </location>
</feature>
<keyword evidence="1" id="KW-1133">Transmembrane helix</keyword>
<feature type="transmembrane region" description="Helical" evidence="1">
    <location>
        <begin position="91"/>
        <end position="109"/>
    </location>
</feature>
<keyword evidence="1" id="KW-0812">Transmembrane</keyword>
<evidence type="ECO:0000313" key="2">
    <source>
        <dbReference type="EMBL" id="OGB85736.1"/>
    </source>
</evidence>
<protein>
    <submittedName>
        <fullName evidence="2">Uncharacterized protein</fullName>
    </submittedName>
</protein>
<accession>A0A1F4PQ67</accession>
<dbReference type="Proteomes" id="UP000179010">
    <property type="component" value="Unassembled WGS sequence"/>
</dbReference>
<feature type="transmembrane region" description="Helical" evidence="1">
    <location>
        <begin position="60"/>
        <end position="79"/>
    </location>
</feature>
<organism evidence="2 3">
    <name type="scientific">candidate division Kazan bacterium RIFCSPLOWO2_01_FULL_48_13</name>
    <dbReference type="NCBI Taxonomy" id="1798539"/>
    <lineage>
        <taxon>Bacteria</taxon>
        <taxon>Bacteria division Kazan-3B-28</taxon>
    </lineage>
</organism>
<feature type="transmembrane region" description="Helical" evidence="1">
    <location>
        <begin position="36"/>
        <end position="54"/>
    </location>
</feature>